<dbReference type="Proteomes" id="UP000265955">
    <property type="component" value="Unassembled WGS sequence"/>
</dbReference>
<protein>
    <submittedName>
        <fullName evidence="2">Uncharacterized protein</fullName>
    </submittedName>
</protein>
<comment type="caution">
    <text evidence="2">The sequence shown here is derived from an EMBL/GenBank/DDBJ whole genome shotgun (WGS) entry which is preliminary data.</text>
</comment>
<feature type="region of interest" description="Disordered" evidence="1">
    <location>
        <begin position="562"/>
        <end position="586"/>
    </location>
</feature>
<dbReference type="AlphaFoldDB" id="A0A3A3FFN8"/>
<accession>A0A3A3FFN8</accession>
<dbReference type="EMBL" id="QYUO01000003">
    <property type="protein sequence ID" value="RJF92151.1"/>
    <property type="molecule type" value="Genomic_DNA"/>
</dbReference>
<organism evidence="2 3">
    <name type="scientific">Noviherbaspirillum saxi</name>
    <dbReference type="NCBI Taxonomy" id="2320863"/>
    <lineage>
        <taxon>Bacteria</taxon>
        <taxon>Pseudomonadati</taxon>
        <taxon>Pseudomonadota</taxon>
        <taxon>Betaproteobacteria</taxon>
        <taxon>Burkholderiales</taxon>
        <taxon>Oxalobacteraceae</taxon>
        <taxon>Noviherbaspirillum</taxon>
    </lineage>
</organism>
<reference evidence="3" key="1">
    <citation type="submission" date="2018-09" db="EMBL/GenBank/DDBJ databases">
        <authorList>
            <person name="Zhu H."/>
        </authorList>
    </citation>
    <scope>NUCLEOTIDE SEQUENCE [LARGE SCALE GENOMIC DNA]</scope>
    <source>
        <strain evidence="3">K1R23-30</strain>
    </source>
</reference>
<keyword evidence="3" id="KW-1185">Reference proteome</keyword>
<proteinExistence type="predicted"/>
<feature type="region of interest" description="Disordered" evidence="1">
    <location>
        <begin position="257"/>
        <end position="278"/>
    </location>
</feature>
<evidence type="ECO:0000313" key="3">
    <source>
        <dbReference type="Proteomes" id="UP000265955"/>
    </source>
</evidence>
<dbReference type="RefSeq" id="WP_119772037.1">
    <property type="nucleotide sequence ID" value="NZ_QYUO01000003.1"/>
</dbReference>
<sequence length="642" mass="71805">MIDGSNSYNLENLNLTWLDTTTFPNPGSEGSTPPNLTITKNIVIFQDNAPAPPALGTHIPPKPAPNSTHPDRSFLFGDGKYGVFRWDEKKNAYVLIGTKGSPNGPVTELDLAKFNEYNANVGVKAPTVPEAHPSWEDDLIVIDADGDGPIWRLAEDGNMVHVGNRVNGENVYFDRSTYSSVKAYNDANGVAYEPEGTSTEVPQQPDSEHPDIWVPPDGVDSTLFRYDPKVKAYMKAGTVKAQQIALSPLSTYVADNKGRSHNPAPIPERHPDYKDDWIDSDASGDGPIYRMTKAGKVIQIGVRKAGEDTYFSKETVNLLAANNPKGGPTPPLEDIAMLNATQIKQLTGLPPTEGSSEYPDKEIKLPDGKIGVMRWEANVERYVLVGTRETSNGTIDYLPPEQYREFNNGPVPAYSHKDTPEASDYDDPATGTIWRWDPKLGREVQVGTMDYSKNPPVATYFSEEENTGPTAFENDITQSVIDKYNKSKGKIPDGVGRERATMWQWPRYNNVDFPDVWAADTNGQFYLWRYHPDLKRYVAINDADNTEYKDYKWYIETNKVPGGVSKDPSSSGDYSHIPAPKQDGYDDREYKDADGIIWLQRYVPDWVGTVDNGRWMYIAKKDSPDKPWTYLTKSEYEEQNSP</sequence>
<feature type="compositionally biased region" description="Basic and acidic residues" evidence="1">
    <location>
        <begin position="267"/>
        <end position="277"/>
    </location>
</feature>
<evidence type="ECO:0000313" key="2">
    <source>
        <dbReference type="EMBL" id="RJF92151.1"/>
    </source>
</evidence>
<evidence type="ECO:0000256" key="1">
    <source>
        <dbReference type="SAM" id="MobiDB-lite"/>
    </source>
</evidence>
<name>A0A3A3FFN8_9BURK</name>
<gene>
    <name evidence="2" type="ORF">D3871_26270</name>
</gene>